<feature type="compositionally biased region" description="Polar residues" evidence="2">
    <location>
        <begin position="873"/>
        <end position="888"/>
    </location>
</feature>
<dbReference type="OrthoDB" id="6256369at2759"/>
<feature type="region of interest" description="Disordered" evidence="2">
    <location>
        <begin position="869"/>
        <end position="888"/>
    </location>
</feature>
<feature type="coiled-coil region" evidence="1">
    <location>
        <begin position="227"/>
        <end position="258"/>
    </location>
</feature>
<feature type="non-terminal residue" evidence="5">
    <location>
        <position position="1"/>
    </location>
</feature>
<name>A0A6J2XT84_SITOR</name>
<evidence type="ECO:0000259" key="3">
    <source>
        <dbReference type="Pfam" id="PF10506"/>
    </source>
</evidence>
<evidence type="ECO:0000313" key="5">
    <source>
        <dbReference type="RefSeq" id="XP_030754728.1"/>
    </source>
</evidence>
<dbReference type="KEGG" id="soy:115881409"/>
<dbReference type="PANTHER" id="PTHR23347">
    <property type="entry name" value="COLORECTAL MUTANT CANCER PROTEIN MCC PROTEIN -RELATED"/>
    <property type="match status" value="1"/>
</dbReference>
<dbReference type="Pfam" id="PF10506">
    <property type="entry name" value="USHBP1_PDZ-bd"/>
    <property type="match status" value="1"/>
</dbReference>
<dbReference type="InParanoid" id="A0A6J2XT84"/>
<reference evidence="5" key="1">
    <citation type="submission" date="2025-08" db="UniProtKB">
        <authorList>
            <consortium name="RefSeq"/>
        </authorList>
    </citation>
    <scope>IDENTIFICATION</scope>
    <source>
        <tissue evidence="5">Gonads</tissue>
    </source>
</reference>
<dbReference type="InterPro" id="IPR019536">
    <property type="entry name" value="USHBP1_PDZ-bd"/>
</dbReference>
<dbReference type="InterPro" id="IPR040171">
    <property type="entry name" value="USBP1-like"/>
</dbReference>
<proteinExistence type="predicted"/>
<evidence type="ECO:0000313" key="4">
    <source>
        <dbReference type="Proteomes" id="UP000504635"/>
    </source>
</evidence>
<feature type="coiled-coil region" evidence="1">
    <location>
        <begin position="786"/>
        <end position="849"/>
    </location>
</feature>
<keyword evidence="4" id="KW-1185">Reference proteome</keyword>
<evidence type="ECO:0000256" key="2">
    <source>
        <dbReference type="SAM" id="MobiDB-lite"/>
    </source>
</evidence>
<dbReference type="RefSeq" id="XP_030754728.1">
    <property type="nucleotide sequence ID" value="XM_030898868.1"/>
</dbReference>
<dbReference type="Proteomes" id="UP000504635">
    <property type="component" value="Unplaced"/>
</dbReference>
<organism evidence="4 5">
    <name type="scientific">Sitophilus oryzae</name>
    <name type="common">Rice weevil</name>
    <name type="synonym">Curculio oryzae</name>
    <dbReference type="NCBI Taxonomy" id="7048"/>
    <lineage>
        <taxon>Eukaryota</taxon>
        <taxon>Metazoa</taxon>
        <taxon>Ecdysozoa</taxon>
        <taxon>Arthropoda</taxon>
        <taxon>Hexapoda</taxon>
        <taxon>Insecta</taxon>
        <taxon>Pterygota</taxon>
        <taxon>Neoptera</taxon>
        <taxon>Endopterygota</taxon>
        <taxon>Coleoptera</taxon>
        <taxon>Polyphaga</taxon>
        <taxon>Cucujiformia</taxon>
        <taxon>Curculionidae</taxon>
        <taxon>Dryophthorinae</taxon>
        <taxon>Sitophilus</taxon>
    </lineage>
</organism>
<dbReference type="GeneID" id="115881409"/>
<protein>
    <submittedName>
        <fullName evidence="5">Colorectal mutant cancer protein</fullName>
    </submittedName>
</protein>
<keyword evidence="1" id="KW-0175">Coiled coil</keyword>
<dbReference type="PANTHER" id="PTHR23347:SF6">
    <property type="entry name" value="FI17904P1"/>
    <property type="match status" value="1"/>
</dbReference>
<feature type="region of interest" description="Disordered" evidence="2">
    <location>
        <begin position="63"/>
        <end position="98"/>
    </location>
</feature>
<gene>
    <name evidence="5" type="primary">LOC115881409</name>
</gene>
<sequence length="888" mass="99386">TLKTVHSAPKVIFVQSSSSSFEIKCKLAGAEVAPDNGGSGGGGGGDKSCLTTYIFNPVETCTGSPSPEKFPVKTSPGSLKLSPRNQHDEVTRVSPSSPLDAHMHPNFLYGKVLPDGRPNFLTDYEFNFQNYGPLNRTGHGKCCVGGPFVNDLNFGHLYTISKAEKEERTYDEPYTGDLHRRSWFCCPGSQAHVECDQPPLLEEIKTPSTPSEAITKPPGHVLCSGTCERLQHQLDEQAQRYEEQLTELHSVIAELTRKLHQQRTMAIAEEDEVSESCTSAHEESVTCPLEVSELEPLENLSDLDNKIPLSESPLELPEPKLVSSNHDNADLLPYTEIVEPLKQEIISLKQQLHDAHTRLAQITLSRIEEAEDEDTVTDSKDNFENLKNLEHSGENVLALAYCKMNLSECKILESPESHIEADCEPKSCQEDKQDIKYSNIVPIHKTNMRCTNFNMPIMKVAERIKLKRATDKDIYPHDLLNTGLSTAVAEHIVGDILRQCDAQTEKQSLDFEMKKLNAKLEHARSQNTVLALTLSETKAHCDRLALLCGKYESNAIALRLALGITDRTIEAYDVLLALLETELSLIEENPDTVQNRTAAETVARQLLSHLDTHQSSDVLLSPWQNHVYSTPLEINEPWTSEHELRLREHVSRLKADRSNIQGTCVALESTQVENAPVRPSSSQEARKMDLEMAVLMQELMGLREDKAELLSKLFLMEKDKNALELKLRYVETQQKAQSATLKNLQGQLKDTEGLLALASQNKERGYSDAEHAQGVELELMQALAREARLKVRLQELVSTLEQVTKNAEARLLEGREIVQELNHTNSILADTVDRNNKKYQAKFKKMEHQMLTMVEKHSAQVQTLQEKIATLETPPTNSSDNSLNSVPI</sequence>
<feature type="domain" description="Harmonin-binding protein USHBP1 PDZ-binding" evidence="3">
    <location>
        <begin position="515"/>
        <end position="578"/>
    </location>
</feature>
<dbReference type="FunCoup" id="A0A6J2XT84">
    <property type="interactions" value="327"/>
</dbReference>
<evidence type="ECO:0000256" key="1">
    <source>
        <dbReference type="SAM" id="Coils"/>
    </source>
</evidence>
<accession>A0A6J2XT84</accession>
<dbReference type="AlphaFoldDB" id="A0A6J2XT84"/>